<dbReference type="Gene3D" id="3.40.50.150">
    <property type="entry name" value="Vaccinia Virus protein VP39"/>
    <property type="match status" value="1"/>
</dbReference>
<dbReference type="GO" id="GO:0032259">
    <property type="term" value="P:methylation"/>
    <property type="evidence" value="ECO:0007669"/>
    <property type="project" value="UniProtKB-KW"/>
</dbReference>
<protein>
    <submittedName>
        <fullName evidence="6">Methyltransferase domain-containing protein</fullName>
    </submittedName>
</protein>
<gene>
    <name evidence="6" type="ORF">DXN05_17510</name>
</gene>
<dbReference type="AlphaFoldDB" id="A0A3E1NG69"/>
<evidence type="ECO:0000313" key="6">
    <source>
        <dbReference type="EMBL" id="RFM26788.1"/>
    </source>
</evidence>
<keyword evidence="7" id="KW-1185">Reference proteome</keyword>
<feature type="domain" description="Methyltransferase small" evidence="5">
    <location>
        <begin position="67"/>
        <end position="160"/>
    </location>
</feature>
<dbReference type="OrthoDB" id="267914at2"/>
<dbReference type="GO" id="GO:0008276">
    <property type="term" value="F:protein methyltransferase activity"/>
    <property type="evidence" value="ECO:0007669"/>
    <property type="project" value="TreeGrafter"/>
</dbReference>
<dbReference type="Proteomes" id="UP000261284">
    <property type="component" value="Unassembled WGS sequence"/>
</dbReference>
<keyword evidence="2 6" id="KW-0489">Methyltransferase</keyword>
<evidence type="ECO:0000256" key="3">
    <source>
        <dbReference type="ARBA" id="ARBA00022679"/>
    </source>
</evidence>
<comment type="similarity">
    <text evidence="1">Belongs to the eukaryotic/archaeal PrmC-related family.</text>
</comment>
<accession>A0A3E1NG69</accession>
<dbReference type="InterPro" id="IPR052190">
    <property type="entry name" value="Euk-Arch_PrmC-MTase"/>
</dbReference>
<dbReference type="SUPFAM" id="SSF53335">
    <property type="entry name" value="S-adenosyl-L-methionine-dependent methyltransferases"/>
    <property type="match status" value="1"/>
</dbReference>
<keyword evidence="4" id="KW-0949">S-adenosyl-L-methionine</keyword>
<dbReference type="PANTHER" id="PTHR45875">
    <property type="entry name" value="METHYLTRANSFERASE N6AMT1"/>
    <property type="match status" value="1"/>
</dbReference>
<dbReference type="Pfam" id="PF05175">
    <property type="entry name" value="MTS"/>
    <property type="match status" value="1"/>
</dbReference>
<comment type="caution">
    <text evidence="6">The sequence shown here is derived from an EMBL/GenBank/DDBJ whole genome shotgun (WGS) entry which is preliminary data.</text>
</comment>
<proteinExistence type="inferred from homology"/>
<keyword evidence="3 6" id="KW-0808">Transferase</keyword>
<dbReference type="GO" id="GO:0008170">
    <property type="term" value="F:N-methyltransferase activity"/>
    <property type="evidence" value="ECO:0007669"/>
    <property type="project" value="UniProtKB-ARBA"/>
</dbReference>
<dbReference type="InterPro" id="IPR007848">
    <property type="entry name" value="Small_mtfrase_dom"/>
</dbReference>
<dbReference type="CDD" id="cd02440">
    <property type="entry name" value="AdoMet_MTases"/>
    <property type="match status" value="1"/>
</dbReference>
<reference evidence="6 7" key="1">
    <citation type="submission" date="2018-08" db="EMBL/GenBank/DDBJ databases">
        <title>Chitinophagaceae sp. K23C18032701, a novel bacterium isolated from forest soil.</title>
        <authorList>
            <person name="Wang C."/>
        </authorList>
    </citation>
    <scope>NUCLEOTIDE SEQUENCE [LARGE SCALE GENOMIC DNA]</scope>
    <source>
        <strain evidence="6 7">K23C18032701</strain>
    </source>
</reference>
<evidence type="ECO:0000313" key="7">
    <source>
        <dbReference type="Proteomes" id="UP000261284"/>
    </source>
</evidence>
<evidence type="ECO:0000256" key="2">
    <source>
        <dbReference type="ARBA" id="ARBA00022603"/>
    </source>
</evidence>
<organism evidence="6 7">
    <name type="scientific">Deminuibacter soli</name>
    <dbReference type="NCBI Taxonomy" id="2291815"/>
    <lineage>
        <taxon>Bacteria</taxon>
        <taxon>Pseudomonadati</taxon>
        <taxon>Bacteroidota</taxon>
        <taxon>Chitinophagia</taxon>
        <taxon>Chitinophagales</taxon>
        <taxon>Chitinophagaceae</taxon>
        <taxon>Deminuibacter</taxon>
    </lineage>
</organism>
<dbReference type="RefSeq" id="WP_116848572.1">
    <property type="nucleotide sequence ID" value="NZ_QTJU01000007.1"/>
</dbReference>
<name>A0A3E1NG69_9BACT</name>
<evidence type="ECO:0000256" key="4">
    <source>
        <dbReference type="ARBA" id="ARBA00022691"/>
    </source>
</evidence>
<evidence type="ECO:0000256" key="1">
    <source>
        <dbReference type="ARBA" id="ARBA00006149"/>
    </source>
</evidence>
<dbReference type="InterPro" id="IPR002052">
    <property type="entry name" value="DNA_methylase_N6_adenine_CS"/>
</dbReference>
<dbReference type="GO" id="GO:0008757">
    <property type="term" value="F:S-adenosylmethionine-dependent methyltransferase activity"/>
    <property type="evidence" value="ECO:0007669"/>
    <property type="project" value="TreeGrafter"/>
</dbReference>
<dbReference type="GO" id="GO:0035657">
    <property type="term" value="C:eRF1 methyltransferase complex"/>
    <property type="evidence" value="ECO:0007669"/>
    <property type="project" value="TreeGrafter"/>
</dbReference>
<dbReference type="InterPro" id="IPR029063">
    <property type="entry name" value="SAM-dependent_MTases_sf"/>
</dbReference>
<dbReference type="PROSITE" id="PS00092">
    <property type="entry name" value="N6_MTASE"/>
    <property type="match status" value="1"/>
</dbReference>
<dbReference type="PANTHER" id="PTHR45875:SF1">
    <property type="entry name" value="METHYLTRANSFERASE N6AMT1"/>
    <property type="match status" value="1"/>
</dbReference>
<evidence type="ECO:0000259" key="5">
    <source>
        <dbReference type="Pfam" id="PF05175"/>
    </source>
</evidence>
<dbReference type="GO" id="GO:0003676">
    <property type="term" value="F:nucleic acid binding"/>
    <property type="evidence" value="ECO:0007669"/>
    <property type="project" value="InterPro"/>
</dbReference>
<dbReference type="EMBL" id="QTJU01000007">
    <property type="protein sequence ID" value="RFM26788.1"/>
    <property type="molecule type" value="Genomic_DNA"/>
</dbReference>
<sequence length="245" mass="27947">MRIKLLQATGSRLFPYVPGMKRVLHLLAGRLYRPLLLKYLSVTRTYTYKGISLLVPPEVFHPAFFFSTRLLLHYISCLQLEGNTFLELGAGSGLIALSAARKKALVTATDINPVAITFLQKNSVANRLPLQIIHSDLFEHIPQQQFDIIAINPPYYKKQPQTFAEHAWFCGENGEYFQRLFSVLPQYMHAQSTVLMILSDGCDIELIERIANTNNCTLQRVFTRQYLMEQNFIFKIESGSSRGQA</sequence>